<dbReference type="NCBIfam" id="TIGR00014">
    <property type="entry name" value="arsC"/>
    <property type="match status" value="1"/>
</dbReference>
<gene>
    <name evidence="4" type="primary">arsC</name>
    <name evidence="4" type="ORF">KUV50_05175</name>
</gene>
<protein>
    <submittedName>
        <fullName evidence="4">Arsenate reductase (Glutaredoxin)</fullName>
        <ecNumber evidence="4">1.20.4.1</ecNumber>
    </submittedName>
</protein>
<name>A0A953HN00_9BACT</name>
<dbReference type="Pfam" id="PF03960">
    <property type="entry name" value="ArsC"/>
    <property type="match status" value="1"/>
</dbReference>
<reference evidence="4" key="1">
    <citation type="submission" date="2021-06" db="EMBL/GenBank/DDBJ databases">
        <title>44 bacteria genomes isolated from Dapeng, Shenzhen.</title>
        <authorList>
            <person name="Zheng W."/>
            <person name="Yu S."/>
            <person name="Huang Y."/>
        </authorList>
    </citation>
    <scope>NUCLEOTIDE SEQUENCE</scope>
    <source>
        <strain evidence="4">DP5N28-2</strain>
    </source>
</reference>
<dbReference type="EMBL" id="JAHVHU010000005">
    <property type="protein sequence ID" value="MBY5957518.1"/>
    <property type="molecule type" value="Genomic_DNA"/>
</dbReference>
<evidence type="ECO:0000313" key="4">
    <source>
        <dbReference type="EMBL" id="MBY5957518.1"/>
    </source>
</evidence>
<evidence type="ECO:0000256" key="2">
    <source>
        <dbReference type="ARBA" id="ARBA00023002"/>
    </source>
</evidence>
<dbReference type="Proteomes" id="UP000753961">
    <property type="component" value="Unassembled WGS sequence"/>
</dbReference>
<comment type="caution">
    <text evidence="4">The sequence shown here is derived from an EMBL/GenBank/DDBJ whole genome shotgun (WGS) entry which is preliminary data.</text>
</comment>
<dbReference type="Gene3D" id="3.40.30.10">
    <property type="entry name" value="Glutaredoxin"/>
    <property type="match status" value="1"/>
</dbReference>
<evidence type="ECO:0000256" key="3">
    <source>
        <dbReference type="PROSITE-ProRule" id="PRU01282"/>
    </source>
</evidence>
<dbReference type="InterPro" id="IPR006659">
    <property type="entry name" value="Arsenate_reductase"/>
</dbReference>
<keyword evidence="2 4" id="KW-0560">Oxidoreductase</keyword>
<evidence type="ECO:0000313" key="5">
    <source>
        <dbReference type="Proteomes" id="UP000753961"/>
    </source>
</evidence>
<dbReference type="InterPro" id="IPR006660">
    <property type="entry name" value="Arsenate_reductase-like"/>
</dbReference>
<dbReference type="RefSeq" id="WP_222579037.1">
    <property type="nucleotide sequence ID" value="NZ_JAHVHU010000005.1"/>
</dbReference>
<dbReference type="InterPro" id="IPR036249">
    <property type="entry name" value="Thioredoxin-like_sf"/>
</dbReference>
<dbReference type="AlphaFoldDB" id="A0A953HN00"/>
<sequence length="116" mass="13744">MEIYHNPRCQKSRQTLKILQESKTDFEIRKYLDDPPSKDELQQVLAKLDIKPMALIRQNEDLFKKEYKGKVLNDEEWIDVMVKHPRLIERPIVIHGDRAVIGRPPENVRALLVEED</sequence>
<dbReference type="PANTHER" id="PTHR30041">
    <property type="entry name" value="ARSENATE REDUCTASE"/>
    <property type="match status" value="1"/>
</dbReference>
<dbReference type="PANTHER" id="PTHR30041:SF4">
    <property type="entry name" value="ARSENATE REDUCTASE"/>
    <property type="match status" value="1"/>
</dbReference>
<dbReference type="CDD" id="cd03034">
    <property type="entry name" value="ArsC_ArsC"/>
    <property type="match status" value="1"/>
</dbReference>
<dbReference type="PROSITE" id="PS51353">
    <property type="entry name" value="ARSC"/>
    <property type="match status" value="1"/>
</dbReference>
<dbReference type="EC" id="1.20.4.1" evidence="4"/>
<dbReference type="SUPFAM" id="SSF52833">
    <property type="entry name" value="Thioredoxin-like"/>
    <property type="match status" value="1"/>
</dbReference>
<keyword evidence="5" id="KW-1185">Reference proteome</keyword>
<organism evidence="4 5">
    <name type="scientific">Membranihabitans marinus</name>
    <dbReference type="NCBI Taxonomy" id="1227546"/>
    <lineage>
        <taxon>Bacteria</taxon>
        <taxon>Pseudomonadati</taxon>
        <taxon>Bacteroidota</taxon>
        <taxon>Saprospiria</taxon>
        <taxon>Saprospirales</taxon>
        <taxon>Saprospiraceae</taxon>
        <taxon>Membranihabitans</taxon>
    </lineage>
</organism>
<dbReference type="GO" id="GO:0008794">
    <property type="term" value="F:arsenate reductase (glutaredoxin) activity"/>
    <property type="evidence" value="ECO:0007669"/>
    <property type="project" value="UniProtKB-EC"/>
</dbReference>
<comment type="similarity">
    <text evidence="1 3">Belongs to the ArsC family.</text>
</comment>
<proteinExistence type="inferred from homology"/>
<evidence type="ECO:0000256" key="1">
    <source>
        <dbReference type="ARBA" id="ARBA00007198"/>
    </source>
</evidence>
<accession>A0A953HN00</accession>